<dbReference type="EMBL" id="CYZV01000013">
    <property type="protein sequence ID" value="CUO09799.1"/>
    <property type="molecule type" value="Genomic_DNA"/>
</dbReference>
<evidence type="ECO:0000313" key="9">
    <source>
        <dbReference type="EMBL" id="CUO09799.1"/>
    </source>
</evidence>
<dbReference type="Pfam" id="PF00871">
    <property type="entry name" value="Acetate_kinase"/>
    <property type="match status" value="1"/>
</dbReference>
<comment type="subunit">
    <text evidence="7">Homodimer.</text>
</comment>
<keyword evidence="6 7" id="KW-0067">ATP-binding</keyword>
<comment type="similarity">
    <text evidence="1 7 8">Belongs to the acetokinase family.</text>
</comment>
<dbReference type="EC" id="2.7.2.1" evidence="7"/>
<dbReference type="UniPathway" id="UPA00340">
    <property type="reaction ID" value="UER00458"/>
</dbReference>
<feature type="binding site" evidence="7">
    <location>
        <position position="14"/>
    </location>
    <ligand>
        <name>ATP</name>
        <dbReference type="ChEBI" id="CHEBI:30616"/>
    </ligand>
</feature>
<dbReference type="InterPro" id="IPR000890">
    <property type="entry name" value="Aliphatic_acid_kin_short-chain"/>
</dbReference>
<feature type="site" description="Transition state stabilizer" evidence="7">
    <location>
        <position position="241"/>
    </location>
</feature>
<dbReference type="PANTHER" id="PTHR21060:SF15">
    <property type="entry name" value="ACETATE KINASE-RELATED"/>
    <property type="match status" value="1"/>
</dbReference>
<feature type="binding site" evidence="7">
    <location>
        <begin position="332"/>
        <end position="336"/>
    </location>
    <ligand>
        <name>ATP</name>
        <dbReference type="ChEBI" id="CHEBI:30616"/>
    </ligand>
</feature>
<dbReference type="NCBIfam" id="TIGR00016">
    <property type="entry name" value="ackA"/>
    <property type="match status" value="1"/>
</dbReference>
<evidence type="ECO:0000256" key="5">
    <source>
        <dbReference type="ARBA" id="ARBA00022777"/>
    </source>
</evidence>
<evidence type="ECO:0000313" key="10">
    <source>
        <dbReference type="Proteomes" id="UP000095558"/>
    </source>
</evidence>
<dbReference type="GeneID" id="83011491"/>
<dbReference type="RefSeq" id="WP_042396886.1">
    <property type="nucleotide sequence ID" value="NZ_CYYT01000002.1"/>
</dbReference>
<comment type="cofactor">
    <cofactor evidence="7">
        <name>Mg(2+)</name>
        <dbReference type="ChEBI" id="CHEBI:18420"/>
    </cofactor>
    <cofactor evidence="7">
        <name>Mn(2+)</name>
        <dbReference type="ChEBI" id="CHEBI:29035"/>
    </cofactor>
    <text evidence="7">Mg(2+). Can also accept Mn(2+).</text>
</comment>
<proteinExistence type="inferred from homology"/>
<dbReference type="GO" id="GO:0008776">
    <property type="term" value="F:acetate kinase activity"/>
    <property type="evidence" value="ECO:0007669"/>
    <property type="project" value="UniProtKB-UniRule"/>
</dbReference>
<keyword evidence="7" id="KW-0479">Metal-binding</keyword>
<feature type="active site" description="Proton donor/acceptor" evidence="7">
    <location>
        <position position="148"/>
    </location>
</feature>
<dbReference type="GO" id="GO:0000287">
    <property type="term" value="F:magnesium ion binding"/>
    <property type="evidence" value="ECO:0007669"/>
    <property type="project" value="UniProtKB-UniRule"/>
</dbReference>
<dbReference type="InterPro" id="IPR023865">
    <property type="entry name" value="Aliphatic_acid_kinase_CS"/>
</dbReference>
<name>A0A174CBY7_9CLOT</name>
<comment type="function">
    <text evidence="7">Catalyzes the formation of acetyl phosphate from acetate and ATP. Can also catalyze the reverse reaction.</text>
</comment>
<dbReference type="InterPro" id="IPR043129">
    <property type="entry name" value="ATPase_NBD"/>
</dbReference>
<organism evidence="9 10">
    <name type="scientific">Clostridium disporicum</name>
    <dbReference type="NCBI Taxonomy" id="84024"/>
    <lineage>
        <taxon>Bacteria</taxon>
        <taxon>Bacillati</taxon>
        <taxon>Bacillota</taxon>
        <taxon>Clostridia</taxon>
        <taxon>Eubacteriales</taxon>
        <taxon>Clostridiaceae</taxon>
        <taxon>Clostridium</taxon>
    </lineage>
</organism>
<evidence type="ECO:0000256" key="7">
    <source>
        <dbReference type="HAMAP-Rule" id="MF_00020"/>
    </source>
</evidence>
<dbReference type="GO" id="GO:0006085">
    <property type="term" value="P:acetyl-CoA biosynthetic process"/>
    <property type="evidence" value="ECO:0007669"/>
    <property type="project" value="UniProtKB-UniRule"/>
</dbReference>
<dbReference type="Proteomes" id="UP000095558">
    <property type="component" value="Unassembled WGS sequence"/>
</dbReference>
<feature type="binding site" evidence="7">
    <location>
        <begin position="208"/>
        <end position="212"/>
    </location>
    <ligand>
        <name>ATP</name>
        <dbReference type="ChEBI" id="CHEBI:30616"/>
    </ligand>
</feature>
<sequence>MKVLVINCGSSSLKYQLIDMSTEESLAQGLVERIGIEGSVLTQKVEGRDKYIIKQPMADHKDAIKLVLEALVDEKNGVISSMDEISAVGHRVVHGGEKYNQSVVINDEVKAYIEECFKLAPLHNPANMIGINACEELMPNTPMVAVFDTAFHGTMPEEAYIYALPYELYQKHGIRKYGFHGTSHKYVSQKVAEVMGRDIKDLKIITCHLGNGASVCAVKNGVSVDTSMGFTPLEGVAMGTRCGNIDPAIVTFLMKEEGLSADEVNDLMNKKSGVLGISGISSDFRDIEDGAFKDKDPRAILALKVFEYKVRATIGSYAAIMGGVDAIVFTAGVGENGPETREECLKGLEFLGVEVDREANNVRGKVREISKPGCKVKAFVIPTNEELMIARDTLELIQK</sequence>
<gene>
    <name evidence="9" type="primary">ackA_1</name>
    <name evidence="7" type="synonym">ackA</name>
    <name evidence="9" type="ORF">ERS852470_01433</name>
</gene>
<evidence type="ECO:0000256" key="3">
    <source>
        <dbReference type="ARBA" id="ARBA00022679"/>
    </source>
</evidence>
<dbReference type="PIRSF" id="PIRSF000722">
    <property type="entry name" value="Acetate_prop_kin"/>
    <property type="match status" value="1"/>
</dbReference>
<keyword evidence="7" id="KW-0460">Magnesium</keyword>
<reference evidence="9 10" key="1">
    <citation type="submission" date="2015-09" db="EMBL/GenBank/DDBJ databases">
        <authorList>
            <consortium name="Pathogen Informatics"/>
        </authorList>
    </citation>
    <scope>NUCLEOTIDE SEQUENCE [LARGE SCALE GENOMIC DNA]</scope>
    <source>
        <strain evidence="9 10">2789STDY5834855</strain>
    </source>
</reference>
<dbReference type="InterPro" id="IPR004372">
    <property type="entry name" value="Ac/propionate_kinase"/>
</dbReference>
<accession>A0A174CBY7</accession>
<keyword evidence="5 7" id="KW-0418">Kinase</keyword>
<feature type="binding site" evidence="7">
    <location>
        <position position="91"/>
    </location>
    <ligand>
        <name>substrate</name>
    </ligand>
</feature>
<keyword evidence="2 7" id="KW-0963">Cytoplasm</keyword>
<dbReference type="STRING" id="84024.ERS852471_00330"/>
<dbReference type="PRINTS" id="PR00471">
    <property type="entry name" value="ACETATEKNASE"/>
</dbReference>
<comment type="subcellular location">
    <subcellularLocation>
        <location evidence="7">Cytoplasm</location>
    </subcellularLocation>
</comment>
<feature type="site" description="Transition state stabilizer" evidence="7">
    <location>
        <position position="180"/>
    </location>
</feature>
<evidence type="ECO:0000256" key="2">
    <source>
        <dbReference type="ARBA" id="ARBA00022490"/>
    </source>
</evidence>
<feature type="binding site" evidence="7">
    <location>
        <position position="385"/>
    </location>
    <ligand>
        <name>Mg(2+)</name>
        <dbReference type="ChEBI" id="CHEBI:18420"/>
    </ligand>
</feature>
<evidence type="ECO:0000256" key="6">
    <source>
        <dbReference type="ARBA" id="ARBA00022840"/>
    </source>
</evidence>
<dbReference type="HAMAP" id="MF_00020">
    <property type="entry name" value="Acetate_kinase"/>
    <property type="match status" value="1"/>
</dbReference>
<feature type="binding site" evidence="7">
    <location>
        <position position="7"/>
    </location>
    <ligand>
        <name>Mg(2+)</name>
        <dbReference type="ChEBI" id="CHEBI:18420"/>
    </ligand>
</feature>
<evidence type="ECO:0000256" key="1">
    <source>
        <dbReference type="ARBA" id="ARBA00008748"/>
    </source>
</evidence>
<comment type="catalytic activity">
    <reaction evidence="7">
        <text>acetate + ATP = acetyl phosphate + ADP</text>
        <dbReference type="Rhea" id="RHEA:11352"/>
        <dbReference type="ChEBI" id="CHEBI:22191"/>
        <dbReference type="ChEBI" id="CHEBI:30089"/>
        <dbReference type="ChEBI" id="CHEBI:30616"/>
        <dbReference type="ChEBI" id="CHEBI:456216"/>
        <dbReference type="EC" id="2.7.2.1"/>
    </reaction>
</comment>
<keyword evidence="3 7" id="KW-0808">Transferase</keyword>
<dbReference type="PROSITE" id="PS01076">
    <property type="entry name" value="ACETATE_KINASE_2"/>
    <property type="match status" value="1"/>
</dbReference>
<dbReference type="GO" id="GO:0006083">
    <property type="term" value="P:acetate metabolic process"/>
    <property type="evidence" value="ECO:0007669"/>
    <property type="project" value="TreeGrafter"/>
</dbReference>
<dbReference type="SUPFAM" id="SSF53067">
    <property type="entry name" value="Actin-like ATPase domain"/>
    <property type="match status" value="2"/>
</dbReference>
<evidence type="ECO:0000256" key="4">
    <source>
        <dbReference type="ARBA" id="ARBA00022741"/>
    </source>
</evidence>
<dbReference type="PANTHER" id="PTHR21060">
    <property type="entry name" value="ACETATE KINASE"/>
    <property type="match status" value="1"/>
</dbReference>
<protein>
    <recommendedName>
        <fullName evidence="7">Acetate kinase</fullName>
        <ecNumber evidence="7">2.7.2.1</ecNumber>
    </recommendedName>
    <alternativeName>
        <fullName evidence="7">Acetokinase</fullName>
    </alternativeName>
</protein>
<dbReference type="GO" id="GO:0005737">
    <property type="term" value="C:cytoplasm"/>
    <property type="evidence" value="ECO:0007669"/>
    <property type="project" value="UniProtKB-SubCell"/>
</dbReference>
<dbReference type="CDD" id="cd24010">
    <property type="entry name" value="ASKHA_NBD_AcK_PK"/>
    <property type="match status" value="1"/>
</dbReference>
<evidence type="ECO:0000256" key="8">
    <source>
        <dbReference type="RuleBase" id="RU003835"/>
    </source>
</evidence>
<dbReference type="PROSITE" id="PS01075">
    <property type="entry name" value="ACETATE_KINASE_1"/>
    <property type="match status" value="1"/>
</dbReference>
<feature type="binding site" evidence="7">
    <location>
        <begin position="283"/>
        <end position="285"/>
    </location>
    <ligand>
        <name>ATP</name>
        <dbReference type="ChEBI" id="CHEBI:30616"/>
    </ligand>
</feature>
<dbReference type="AlphaFoldDB" id="A0A174CBY7"/>
<dbReference type="OrthoDB" id="9802453at2"/>
<dbReference type="Gene3D" id="3.30.420.40">
    <property type="match status" value="2"/>
</dbReference>
<keyword evidence="4 7" id="KW-0547">Nucleotide-binding</keyword>
<dbReference type="GO" id="GO:0005524">
    <property type="term" value="F:ATP binding"/>
    <property type="evidence" value="ECO:0007669"/>
    <property type="project" value="UniProtKB-KW"/>
</dbReference>
<comment type="pathway">
    <text evidence="7">Metabolic intermediate biosynthesis; acetyl-CoA biosynthesis; acetyl-CoA from acetate: step 1/2.</text>
</comment>